<dbReference type="SMART" id="SM00054">
    <property type="entry name" value="EFh"/>
    <property type="match status" value="2"/>
</dbReference>
<evidence type="ECO:0000313" key="6">
    <source>
        <dbReference type="Proteomes" id="UP000886520"/>
    </source>
</evidence>
<dbReference type="PROSITE" id="PS50222">
    <property type="entry name" value="EF_HAND_2"/>
    <property type="match status" value="2"/>
</dbReference>
<reference evidence="5" key="1">
    <citation type="submission" date="2021-01" db="EMBL/GenBank/DDBJ databases">
        <title>Adiantum capillus-veneris genome.</title>
        <authorList>
            <person name="Fang Y."/>
            <person name="Liao Q."/>
        </authorList>
    </citation>
    <scope>NUCLEOTIDE SEQUENCE</scope>
    <source>
        <strain evidence="5">H3</strain>
        <tissue evidence="5">Leaf</tissue>
    </source>
</reference>
<dbReference type="InterPro" id="IPR002048">
    <property type="entry name" value="EF_hand_dom"/>
</dbReference>
<dbReference type="SUPFAM" id="SSF47473">
    <property type="entry name" value="EF-hand"/>
    <property type="match status" value="1"/>
</dbReference>
<dbReference type="PANTHER" id="PTHR10891">
    <property type="entry name" value="EF-HAND CALCIUM-BINDING DOMAIN CONTAINING PROTEIN"/>
    <property type="match status" value="1"/>
</dbReference>
<feature type="domain" description="EF-hand" evidence="4">
    <location>
        <begin position="252"/>
        <end position="287"/>
    </location>
</feature>
<dbReference type="Proteomes" id="UP000886520">
    <property type="component" value="Chromosome 14"/>
</dbReference>
<dbReference type="OrthoDB" id="26525at2759"/>
<comment type="caution">
    <text evidence="5">The sequence shown here is derived from an EMBL/GenBank/DDBJ whole genome shotgun (WGS) entry which is preliminary data.</text>
</comment>
<sequence length="357" mass="39427">MPETIQIHCGRNVCSDGVIKCQTNSPLSWKLPFPYFCTNHQLPGHLINCLKAEASPASSLLRAPAMASIPCVPASSPLDASITDIACDQLVDLFWFYGAGASLLGVENAHQSITHVKDIRKPLEATHQISQHAAILGEQAHQRCKNINIAQQSPSPGSSPVNWLRRVFDTFDEDNDGLLSLEELRRSFEKLGLESSNVHCLLRNTRVPNDQVGAVSHDDFLLLYHGSSKQRVPHHSSNNDIADVVDGCKDYAEEDLIRDAFNVFDKDKDGFISPTELQSVLCNLGFGAAKELDACVEMIRGYDLDDLLAQTSKQILPRVFLFVICSIVDIEMANQILCLASQGKDLHYLVITTTTTW</sequence>
<dbReference type="InterPro" id="IPR018247">
    <property type="entry name" value="EF_Hand_1_Ca_BS"/>
</dbReference>
<name>A0A9D4ULQ1_ADICA</name>
<dbReference type="Pfam" id="PF13405">
    <property type="entry name" value="EF-hand_6"/>
    <property type="match status" value="2"/>
</dbReference>
<keyword evidence="2" id="KW-0677">Repeat</keyword>
<keyword evidence="1" id="KW-0479">Metal-binding</keyword>
<organism evidence="5 6">
    <name type="scientific">Adiantum capillus-veneris</name>
    <name type="common">Maidenhair fern</name>
    <dbReference type="NCBI Taxonomy" id="13818"/>
    <lineage>
        <taxon>Eukaryota</taxon>
        <taxon>Viridiplantae</taxon>
        <taxon>Streptophyta</taxon>
        <taxon>Embryophyta</taxon>
        <taxon>Tracheophyta</taxon>
        <taxon>Polypodiopsida</taxon>
        <taxon>Polypodiidae</taxon>
        <taxon>Polypodiales</taxon>
        <taxon>Pteridineae</taxon>
        <taxon>Pteridaceae</taxon>
        <taxon>Vittarioideae</taxon>
        <taxon>Adiantum</taxon>
    </lineage>
</organism>
<accession>A0A9D4ULQ1</accession>
<protein>
    <recommendedName>
        <fullName evidence="4">EF-hand domain-containing protein</fullName>
    </recommendedName>
</protein>
<evidence type="ECO:0000256" key="1">
    <source>
        <dbReference type="ARBA" id="ARBA00022723"/>
    </source>
</evidence>
<gene>
    <name evidence="5" type="ORF">GOP47_0014556</name>
</gene>
<feature type="domain" description="EF-hand" evidence="4">
    <location>
        <begin position="159"/>
        <end position="194"/>
    </location>
</feature>
<dbReference type="AlphaFoldDB" id="A0A9D4ULQ1"/>
<keyword evidence="6" id="KW-1185">Reference proteome</keyword>
<evidence type="ECO:0000313" key="5">
    <source>
        <dbReference type="EMBL" id="KAI5070213.1"/>
    </source>
</evidence>
<evidence type="ECO:0000256" key="3">
    <source>
        <dbReference type="ARBA" id="ARBA00022837"/>
    </source>
</evidence>
<dbReference type="EMBL" id="JABFUD020000014">
    <property type="protein sequence ID" value="KAI5070213.1"/>
    <property type="molecule type" value="Genomic_DNA"/>
</dbReference>
<evidence type="ECO:0000256" key="2">
    <source>
        <dbReference type="ARBA" id="ARBA00022737"/>
    </source>
</evidence>
<dbReference type="GO" id="GO:0005509">
    <property type="term" value="F:calcium ion binding"/>
    <property type="evidence" value="ECO:0007669"/>
    <property type="project" value="InterPro"/>
</dbReference>
<proteinExistence type="predicted"/>
<dbReference type="PROSITE" id="PS00018">
    <property type="entry name" value="EF_HAND_1"/>
    <property type="match status" value="2"/>
</dbReference>
<evidence type="ECO:0000259" key="4">
    <source>
        <dbReference type="PROSITE" id="PS50222"/>
    </source>
</evidence>
<dbReference type="Gene3D" id="1.10.238.10">
    <property type="entry name" value="EF-hand"/>
    <property type="match status" value="2"/>
</dbReference>
<keyword evidence="3" id="KW-0106">Calcium</keyword>
<dbReference type="CDD" id="cd00051">
    <property type="entry name" value="EFh"/>
    <property type="match status" value="1"/>
</dbReference>
<dbReference type="InterPro" id="IPR011992">
    <property type="entry name" value="EF-hand-dom_pair"/>
</dbReference>
<dbReference type="InterPro" id="IPR039647">
    <property type="entry name" value="EF_hand_pair_protein_CML-like"/>
</dbReference>